<dbReference type="RefSeq" id="WP_089809428.1">
    <property type="nucleotide sequence ID" value="NZ_FOYT01000003.1"/>
</dbReference>
<dbReference type="InterPro" id="IPR016024">
    <property type="entry name" value="ARM-type_fold"/>
</dbReference>
<dbReference type="EMBL" id="FOYT01000003">
    <property type="protein sequence ID" value="SFR65738.1"/>
    <property type="molecule type" value="Genomic_DNA"/>
</dbReference>
<dbReference type="SUPFAM" id="SSF48371">
    <property type="entry name" value="ARM repeat"/>
    <property type="match status" value="1"/>
</dbReference>
<dbReference type="OrthoDB" id="169052at2157"/>
<dbReference type="AlphaFoldDB" id="A0A1I6IGB8"/>
<dbReference type="Pfam" id="PF13646">
    <property type="entry name" value="HEAT_2"/>
    <property type="match status" value="1"/>
</dbReference>
<proteinExistence type="predicted"/>
<protein>
    <submittedName>
        <fullName evidence="1">HEAT repeat-containing protein</fullName>
    </submittedName>
</protein>
<name>A0A1I6IGB8_9EURY</name>
<reference evidence="2" key="1">
    <citation type="submission" date="2016-10" db="EMBL/GenBank/DDBJ databases">
        <authorList>
            <person name="Varghese N."/>
            <person name="Submissions S."/>
        </authorList>
    </citation>
    <scope>NUCLEOTIDE SEQUENCE [LARGE SCALE GENOMIC DNA]</scope>
    <source>
        <strain evidence="2">CGMCC 1.7736</strain>
    </source>
</reference>
<dbReference type="InterPro" id="IPR011989">
    <property type="entry name" value="ARM-like"/>
</dbReference>
<dbReference type="Proteomes" id="UP000198531">
    <property type="component" value="Unassembled WGS sequence"/>
</dbReference>
<gene>
    <name evidence="1" type="ORF">SAMN04487947_3188</name>
</gene>
<evidence type="ECO:0000313" key="1">
    <source>
        <dbReference type="EMBL" id="SFR65738.1"/>
    </source>
</evidence>
<sequence length="339" mass="36477">MDDSTRSASADRVVDLLERDARDEALERLETVQSATAEDRKATVRSLRAVAEDRPVLVGEVCAALTSFLDDEERSIRLTAAKLFVAVAEATPNAVVPAVPSLADRLGDEGEFYYVRARCAEALGYVALDRPEEVSDPGTLAELRVGLSFDEPEVREKLAKALACVALGDPSRLRHQVASLADHLDDDRELVRYHLCTALVVVGCEHPERLSESEAAFRSRLTDENESPYVRGRAAEALALLVRDGTAVEPVSELDPGAFEDDEAPAFLTDRVRFLRRLQTGERTTGVPDGVGTVEAVRAETAGVADEIASPDGDGECPNCGLALPAEGPPMCPRCGAPR</sequence>
<accession>A0A1I6IGB8</accession>
<organism evidence="1 2">
    <name type="scientific">Halogeometricum rufum</name>
    <dbReference type="NCBI Taxonomy" id="553469"/>
    <lineage>
        <taxon>Archaea</taxon>
        <taxon>Methanobacteriati</taxon>
        <taxon>Methanobacteriota</taxon>
        <taxon>Stenosarchaea group</taxon>
        <taxon>Halobacteria</taxon>
        <taxon>Halobacteriales</taxon>
        <taxon>Haloferacaceae</taxon>
        <taxon>Halogeometricum</taxon>
    </lineage>
</organism>
<dbReference type="Gene3D" id="1.25.10.10">
    <property type="entry name" value="Leucine-rich Repeat Variant"/>
    <property type="match status" value="2"/>
</dbReference>
<dbReference type="STRING" id="553469.SAMN04487947_3188"/>
<keyword evidence="2" id="KW-1185">Reference proteome</keyword>
<evidence type="ECO:0000313" key="2">
    <source>
        <dbReference type="Proteomes" id="UP000198531"/>
    </source>
</evidence>